<keyword evidence="1 6" id="KW-0238">DNA-binding</keyword>
<keyword evidence="7" id="KW-1185">Reference proteome</keyword>
<evidence type="ECO:0000256" key="1">
    <source>
        <dbReference type="ARBA" id="ARBA00023125"/>
    </source>
</evidence>
<evidence type="ECO:0000259" key="3">
    <source>
        <dbReference type="Pfam" id="PF02721"/>
    </source>
</evidence>
<dbReference type="InterPro" id="IPR012340">
    <property type="entry name" value="NA-bd_OB-fold"/>
</dbReference>
<comment type="caution">
    <text evidence="6">The sequence shown here is derived from an EMBL/GenBank/DDBJ whole genome shotgun (WGS) entry which is preliminary data.</text>
</comment>
<dbReference type="InterPro" id="IPR031657">
    <property type="entry name" value="REPA_OB_2"/>
</dbReference>
<organism evidence="6 7">
    <name type="scientific">Artemisia annua</name>
    <name type="common">Sweet wormwood</name>
    <dbReference type="NCBI Taxonomy" id="35608"/>
    <lineage>
        <taxon>Eukaryota</taxon>
        <taxon>Viridiplantae</taxon>
        <taxon>Streptophyta</taxon>
        <taxon>Embryophyta</taxon>
        <taxon>Tracheophyta</taxon>
        <taxon>Spermatophyta</taxon>
        <taxon>Magnoliopsida</taxon>
        <taxon>eudicotyledons</taxon>
        <taxon>Gunneridae</taxon>
        <taxon>Pentapetalae</taxon>
        <taxon>asterids</taxon>
        <taxon>campanulids</taxon>
        <taxon>Asterales</taxon>
        <taxon>Asteraceae</taxon>
        <taxon>Asteroideae</taxon>
        <taxon>Anthemideae</taxon>
        <taxon>Artemisiinae</taxon>
        <taxon>Artemisia</taxon>
    </lineage>
</organism>
<dbReference type="Pfam" id="PF16900">
    <property type="entry name" value="REPA_OB_2"/>
    <property type="match status" value="1"/>
</dbReference>
<name>A0A2U1NDD3_ARTAN</name>
<dbReference type="PANTHER" id="PTHR47165">
    <property type="entry name" value="OS03G0429900 PROTEIN"/>
    <property type="match status" value="1"/>
</dbReference>
<dbReference type="CDD" id="cd04480">
    <property type="entry name" value="RPA1_DBD_A_like"/>
    <property type="match status" value="1"/>
</dbReference>
<dbReference type="EMBL" id="PKPP01003069">
    <property type="protein sequence ID" value="PWA71524.1"/>
    <property type="molecule type" value="Genomic_DNA"/>
</dbReference>
<dbReference type="Pfam" id="PF02721">
    <property type="entry name" value="DUF223"/>
    <property type="match status" value="1"/>
</dbReference>
<sequence>MAQFVNGYINDLSAVKDNVKLRVRVLRNWMQPNTRIQATIRQKQVDKYKHQLQEGNAVTLQRYSLGEIQPKFRLLKNGLRLSFLSDTIVEKCNDFSGTMYGFDFRAFKTITNLGVEDVGQFDVIGQVIACDDLDCFDKNGKQGKKKPLTLLDAEGTEMRCTLWGAFAQQFSDFLQTCDDHSNIIAVLHLAMMKMWDGKMGIQNGYNATRLFLFGRKEAITAAEFKDVEDFRKLLLAKKSDETSEHTISISTASRYSTKEDFTTSAEMRHIVELLDIPKGTPSVIVGTIIAICEDEGWWYLGCGKCKKKVVKASDIVDLESETPKKQVGGPTEWWCSKCGEICSSLKTQFRLQVRVQDSTGTCSVSLFNDEVLSFADRSAYQLCDKYGKVSDSDFVPPEITKIVGTKYAFKIFMDKFNSTKLLPVFNVMRMSADKEIIETLHASATPFKQPNNEATSGSVPVVTPFELDSQTDDNTTPTSGKTDGKNKRPADDEAEGSMSSNGKKAAVEVKLEKDP</sequence>
<dbReference type="CDD" id="cd04481">
    <property type="entry name" value="RPA1_DBD_B_like"/>
    <property type="match status" value="1"/>
</dbReference>
<evidence type="ECO:0000313" key="6">
    <source>
        <dbReference type="EMBL" id="PWA71524.1"/>
    </source>
</evidence>
<evidence type="ECO:0000259" key="5">
    <source>
        <dbReference type="Pfam" id="PF16900"/>
    </source>
</evidence>
<dbReference type="SUPFAM" id="SSF50249">
    <property type="entry name" value="Nucleic acid-binding proteins"/>
    <property type="match status" value="3"/>
</dbReference>
<feature type="compositionally biased region" description="Basic and acidic residues" evidence="2">
    <location>
        <begin position="505"/>
        <end position="515"/>
    </location>
</feature>
<feature type="domain" description="Replication protein A OB" evidence="5">
    <location>
        <begin position="120"/>
        <end position="186"/>
    </location>
</feature>
<protein>
    <submittedName>
        <fullName evidence="6">Replication protein A 70 kDa DNA-binding subunit B</fullName>
    </submittedName>
</protein>
<dbReference type="InterPro" id="IPR003871">
    <property type="entry name" value="RFA1B/D_OB_1st"/>
</dbReference>
<feature type="compositionally biased region" description="Polar residues" evidence="2">
    <location>
        <begin position="472"/>
        <end position="481"/>
    </location>
</feature>
<dbReference type="OrthoDB" id="1751331at2759"/>
<feature type="domain" description="Replication factor A C-terminal" evidence="4">
    <location>
        <begin position="287"/>
        <end position="412"/>
    </location>
</feature>
<dbReference type="Gene3D" id="2.40.50.140">
    <property type="entry name" value="Nucleic acid-binding proteins"/>
    <property type="match status" value="3"/>
</dbReference>
<evidence type="ECO:0000259" key="4">
    <source>
        <dbReference type="Pfam" id="PF08646"/>
    </source>
</evidence>
<accession>A0A2U1NDD3</accession>
<feature type="domain" description="Replication protein A 70 kDa DNA-binding subunit B/D first OB fold" evidence="3">
    <location>
        <begin position="34"/>
        <end position="92"/>
    </location>
</feature>
<dbReference type="PANTHER" id="PTHR47165:SF4">
    <property type="entry name" value="OS03G0429900 PROTEIN"/>
    <property type="match status" value="1"/>
</dbReference>
<dbReference type="AlphaFoldDB" id="A0A2U1NDD3"/>
<evidence type="ECO:0000256" key="2">
    <source>
        <dbReference type="SAM" id="MobiDB-lite"/>
    </source>
</evidence>
<proteinExistence type="predicted"/>
<dbReference type="Pfam" id="PF08646">
    <property type="entry name" value="Rep_fac-A_C"/>
    <property type="match status" value="1"/>
</dbReference>
<feature type="compositionally biased region" description="Basic and acidic residues" evidence="2">
    <location>
        <begin position="482"/>
        <end position="491"/>
    </location>
</feature>
<dbReference type="GO" id="GO:0003677">
    <property type="term" value="F:DNA binding"/>
    <property type="evidence" value="ECO:0007669"/>
    <property type="project" value="UniProtKB-KW"/>
</dbReference>
<evidence type="ECO:0000313" key="7">
    <source>
        <dbReference type="Proteomes" id="UP000245207"/>
    </source>
</evidence>
<reference evidence="6 7" key="1">
    <citation type="journal article" date="2018" name="Mol. Plant">
        <title>The genome of Artemisia annua provides insight into the evolution of Asteraceae family and artemisinin biosynthesis.</title>
        <authorList>
            <person name="Shen Q."/>
            <person name="Zhang L."/>
            <person name="Liao Z."/>
            <person name="Wang S."/>
            <person name="Yan T."/>
            <person name="Shi P."/>
            <person name="Liu M."/>
            <person name="Fu X."/>
            <person name="Pan Q."/>
            <person name="Wang Y."/>
            <person name="Lv Z."/>
            <person name="Lu X."/>
            <person name="Zhang F."/>
            <person name="Jiang W."/>
            <person name="Ma Y."/>
            <person name="Chen M."/>
            <person name="Hao X."/>
            <person name="Li L."/>
            <person name="Tang Y."/>
            <person name="Lv G."/>
            <person name="Zhou Y."/>
            <person name="Sun X."/>
            <person name="Brodelius P.E."/>
            <person name="Rose J.K.C."/>
            <person name="Tang K."/>
        </authorList>
    </citation>
    <scope>NUCLEOTIDE SEQUENCE [LARGE SCALE GENOMIC DNA]</scope>
    <source>
        <strain evidence="7">cv. Huhao1</strain>
        <tissue evidence="6">Leaf</tissue>
    </source>
</reference>
<gene>
    <name evidence="6" type="ORF">CTI12_AA280060</name>
</gene>
<feature type="region of interest" description="Disordered" evidence="2">
    <location>
        <begin position="464"/>
        <end position="515"/>
    </location>
</feature>
<dbReference type="Proteomes" id="UP000245207">
    <property type="component" value="Unassembled WGS sequence"/>
</dbReference>
<dbReference type="InterPro" id="IPR013955">
    <property type="entry name" value="Rep_factor-A_C"/>
</dbReference>